<sequence>MSGSEDILASRGSWVSFLSAYKLQGQGTATFLLSAPSTPKPSFSSSLPTNPAEFVVGAPPTAGRGKES</sequence>
<reference evidence="2" key="1">
    <citation type="journal article" date="2023" name="Front. Plant Sci.">
        <title>Chromosomal-level genome assembly of Melastoma candidum provides insights into trichome evolution.</title>
        <authorList>
            <person name="Zhong Y."/>
            <person name="Wu W."/>
            <person name="Sun C."/>
            <person name="Zou P."/>
            <person name="Liu Y."/>
            <person name="Dai S."/>
            <person name="Zhou R."/>
        </authorList>
    </citation>
    <scope>NUCLEOTIDE SEQUENCE [LARGE SCALE GENOMIC DNA]</scope>
</reference>
<proteinExistence type="predicted"/>
<dbReference type="Proteomes" id="UP001057402">
    <property type="component" value="Chromosome 3"/>
</dbReference>
<name>A0ACB9S221_9MYRT</name>
<keyword evidence="2" id="KW-1185">Reference proteome</keyword>
<protein>
    <submittedName>
        <fullName evidence="1">Uncharacterized protein</fullName>
    </submittedName>
</protein>
<dbReference type="EMBL" id="CM042882">
    <property type="protein sequence ID" value="KAI4383673.1"/>
    <property type="molecule type" value="Genomic_DNA"/>
</dbReference>
<evidence type="ECO:0000313" key="1">
    <source>
        <dbReference type="EMBL" id="KAI4383673.1"/>
    </source>
</evidence>
<comment type="caution">
    <text evidence="1">The sequence shown here is derived from an EMBL/GenBank/DDBJ whole genome shotgun (WGS) entry which is preliminary data.</text>
</comment>
<evidence type="ECO:0000313" key="2">
    <source>
        <dbReference type="Proteomes" id="UP001057402"/>
    </source>
</evidence>
<accession>A0ACB9S221</accession>
<organism evidence="1 2">
    <name type="scientific">Melastoma candidum</name>
    <dbReference type="NCBI Taxonomy" id="119954"/>
    <lineage>
        <taxon>Eukaryota</taxon>
        <taxon>Viridiplantae</taxon>
        <taxon>Streptophyta</taxon>
        <taxon>Embryophyta</taxon>
        <taxon>Tracheophyta</taxon>
        <taxon>Spermatophyta</taxon>
        <taxon>Magnoliopsida</taxon>
        <taxon>eudicotyledons</taxon>
        <taxon>Gunneridae</taxon>
        <taxon>Pentapetalae</taxon>
        <taxon>rosids</taxon>
        <taxon>malvids</taxon>
        <taxon>Myrtales</taxon>
        <taxon>Melastomataceae</taxon>
        <taxon>Melastomatoideae</taxon>
        <taxon>Melastomateae</taxon>
        <taxon>Melastoma</taxon>
    </lineage>
</organism>
<gene>
    <name evidence="1" type="ORF">MLD38_009482</name>
</gene>